<feature type="domain" description="DUF83" evidence="14">
    <location>
        <begin position="11"/>
        <end position="199"/>
    </location>
</feature>
<keyword evidence="8 13" id="KW-0269">Exonuclease</keyword>
<evidence type="ECO:0000256" key="7">
    <source>
        <dbReference type="ARBA" id="ARBA00022801"/>
    </source>
</evidence>
<dbReference type="Pfam" id="PF01930">
    <property type="entry name" value="Cas_Cas4"/>
    <property type="match status" value="1"/>
</dbReference>
<evidence type="ECO:0000256" key="4">
    <source>
        <dbReference type="ARBA" id="ARBA00020049"/>
    </source>
</evidence>
<evidence type="ECO:0000256" key="10">
    <source>
        <dbReference type="ARBA" id="ARBA00023014"/>
    </source>
</evidence>
<evidence type="ECO:0000256" key="12">
    <source>
        <dbReference type="ARBA" id="ARBA00023211"/>
    </source>
</evidence>
<comment type="cofactor">
    <cofactor evidence="13">
        <name>iron-sulfur cluster</name>
        <dbReference type="ChEBI" id="CHEBI:30408"/>
    </cofactor>
</comment>
<dbReference type="PANTHER" id="PTHR36531">
    <property type="entry name" value="CRISPR-ASSOCIATED EXONUCLEASE CAS4"/>
    <property type="match status" value="1"/>
</dbReference>
<evidence type="ECO:0000256" key="3">
    <source>
        <dbReference type="ARBA" id="ARBA00012768"/>
    </source>
</evidence>
<reference evidence="15 16" key="1">
    <citation type="submission" date="2019-04" db="EMBL/GenBank/DDBJ databases">
        <authorList>
            <person name="Embree M."/>
            <person name="Gaffney J.R."/>
        </authorList>
    </citation>
    <scope>NUCLEOTIDE SEQUENCE [LARGE SCALE GENOMIC DNA]</scope>
    <source>
        <strain evidence="15 16">JE7A12</strain>
    </source>
</reference>
<name>A0A4V1G4Z5_9FIRM</name>
<dbReference type="GO" id="GO:0004527">
    <property type="term" value="F:exonuclease activity"/>
    <property type="evidence" value="ECO:0007669"/>
    <property type="project" value="UniProtKB-KW"/>
</dbReference>
<evidence type="ECO:0000313" key="15">
    <source>
        <dbReference type="EMBL" id="QCT06443.1"/>
    </source>
</evidence>
<evidence type="ECO:0000256" key="1">
    <source>
        <dbReference type="ARBA" id="ARBA00001966"/>
    </source>
</evidence>
<sequence length="220" mass="25517">MIYQDDNVLSISGIQHFVYCRRQWALIHIEQQWEENLLTVSGESMHQKAHDNTFSETRNGVIISRGMQVSSYELGIYGVCDVVEFVPSSEGAIIHNKEGYFKIIPVEYKHGEPKTSDADILQVAAQAMCLENMFCTKIDELNIYYGKTRHREKIPFTDDIRERLVKNIEEMHQLYDRRYTPKVKQNKNCRACSLKNICLPRLTKISSVKGYMSKMLGDEL</sequence>
<comment type="similarity">
    <text evidence="2 13">Belongs to the CRISPR-associated exonuclease Cas4 family.</text>
</comment>
<evidence type="ECO:0000256" key="2">
    <source>
        <dbReference type="ARBA" id="ARBA00009189"/>
    </source>
</evidence>
<keyword evidence="5 13" id="KW-0540">Nuclease</keyword>
<dbReference type="OrthoDB" id="9781776at2"/>
<dbReference type="Gene3D" id="3.90.320.10">
    <property type="match status" value="1"/>
</dbReference>
<dbReference type="InterPro" id="IPR022765">
    <property type="entry name" value="Dna2/Cas4_DUF83"/>
</dbReference>
<evidence type="ECO:0000259" key="14">
    <source>
        <dbReference type="Pfam" id="PF01930"/>
    </source>
</evidence>
<dbReference type="InterPro" id="IPR011604">
    <property type="entry name" value="PDDEXK-like_dom_sf"/>
</dbReference>
<keyword evidence="6 13" id="KW-0479">Metal-binding</keyword>
<dbReference type="EC" id="3.1.12.1" evidence="3 13"/>
<keyword evidence="12 13" id="KW-0464">Manganese</keyword>
<proteinExistence type="inferred from homology"/>
<dbReference type="KEGG" id="ruj:E5Z56_03335"/>
<dbReference type="GO" id="GO:0046872">
    <property type="term" value="F:metal ion binding"/>
    <property type="evidence" value="ECO:0007669"/>
    <property type="project" value="UniProtKB-KW"/>
</dbReference>
<evidence type="ECO:0000256" key="9">
    <source>
        <dbReference type="ARBA" id="ARBA00023004"/>
    </source>
</evidence>
<dbReference type="NCBIfam" id="TIGR00372">
    <property type="entry name" value="cas4"/>
    <property type="match status" value="1"/>
</dbReference>
<dbReference type="InterPro" id="IPR013343">
    <property type="entry name" value="CRISPR-assoc_prot_Cas4"/>
</dbReference>
<dbReference type="AlphaFoldDB" id="A0A4V1G4Z5"/>
<dbReference type="GO" id="GO:0051607">
    <property type="term" value="P:defense response to virus"/>
    <property type="evidence" value="ECO:0007669"/>
    <property type="project" value="UniProtKB-KW"/>
</dbReference>
<evidence type="ECO:0000256" key="5">
    <source>
        <dbReference type="ARBA" id="ARBA00022722"/>
    </source>
</evidence>
<evidence type="ECO:0000256" key="6">
    <source>
        <dbReference type="ARBA" id="ARBA00022723"/>
    </source>
</evidence>
<keyword evidence="10 13" id="KW-0411">Iron-sulfur</keyword>
<comment type="cofactor">
    <cofactor evidence="1">
        <name>[4Fe-4S] cluster</name>
        <dbReference type="ChEBI" id="CHEBI:49883"/>
    </cofactor>
</comment>
<keyword evidence="11 13" id="KW-0051">Antiviral defense</keyword>
<organism evidence="15 16">
    <name type="scientific">Ruminococcus bovis</name>
    <dbReference type="NCBI Taxonomy" id="2564099"/>
    <lineage>
        <taxon>Bacteria</taxon>
        <taxon>Bacillati</taxon>
        <taxon>Bacillota</taxon>
        <taxon>Clostridia</taxon>
        <taxon>Eubacteriales</taxon>
        <taxon>Oscillospiraceae</taxon>
        <taxon>Ruminococcus</taxon>
    </lineage>
</organism>
<dbReference type="EMBL" id="CP039381">
    <property type="protein sequence ID" value="QCT06443.1"/>
    <property type="molecule type" value="Genomic_DNA"/>
</dbReference>
<keyword evidence="9 13" id="KW-0408">Iron</keyword>
<dbReference type="InterPro" id="IPR051827">
    <property type="entry name" value="Cas4_exonuclease"/>
</dbReference>
<protein>
    <recommendedName>
        <fullName evidence="4 13">CRISPR-associated exonuclease Cas4</fullName>
        <ecNumber evidence="3 13">3.1.12.1</ecNumber>
    </recommendedName>
</protein>
<evidence type="ECO:0000313" key="16">
    <source>
        <dbReference type="Proteomes" id="UP000301475"/>
    </source>
</evidence>
<comment type="cofactor">
    <cofactor evidence="13">
        <name>Mg(2+)</name>
        <dbReference type="ChEBI" id="CHEBI:18420"/>
    </cofactor>
    <cofactor evidence="13">
        <name>Mn(2+)</name>
        <dbReference type="ChEBI" id="CHEBI:29035"/>
    </cofactor>
    <text evidence="13">Mg(2+) or Mn(2+) required for ssDNA cleavage activity.</text>
</comment>
<keyword evidence="7 13" id="KW-0378">Hydrolase</keyword>
<evidence type="ECO:0000256" key="11">
    <source>
        <dbReference type="ARBA" id="ARBA00023118"/>
    </source>
</evidence>
<keyword evidence="16" id="KW-1185">Reference proteome</keyword>
<accession>A0A4V1G4Z5</accession>
<gene>
    <name evidence="15" type="primary">cas4</name>
    <name evidence="15" type="ORF">E5Z56_03335</name>
</gene>
<evidence type="ECO:0000256" key="13">
    <source>
        <dbReference type="RuleBase" id="RU365022"/>
    </source>
</evidence>
<dbReference type="RefSeq" id="WP_138156518.1">
    <property type="nucleotide sequence ID" value="NZ_CP039381.1"/>
</dbReference>
<comment type="function">
    <text evidence="13">CRISPR (clustered regularly interspaced short palindromic repeat) is an adaptive immune system that provides protection against mobile genetic elements (viruses, transposable elements and conjugative plasmids). CRISPR clusters contain sequences complementary to antecedent mobile elements and target invading nucleic acids. CRISPR clusters are transcribed and processed into CRISPR RNA (crRNA).</text>
</comment>
<evidence type="ECO:0000256" key="8">
    <source>
        <dbReference type="ARBA" id="ARBA00022839"/>
    </source>
</evidence>
<dbReference type="PANTHER" id="PTHR36531:SF6">
    <property type="entry name" value="DNA REPLICATION ATP-DEPENDENT HELICASE_NUCLEASE DNA2"/>
    <property type="match status" value="1"/>
</dbReference>
<dbReference type="Proteomes" id="UP000301475">
    <property type="component" value="Chromosome"/>
</dbReference>
<dbReference type="GO" id="GO:0051536">
    <property type="term" value="F:iron-sulfur cluster binding"/>
    <property type="evidence" value="ECO:0007669"/>
    <property type="project" value="UniProtKB-KW"/>
</dbReference>